<sequence length="62" mass="6665">MPVITIEGPAGISKEVKKELIEKVSQTAADIYNMPINTINVLIIENEADNVGVGGKQLSEIK</sequence>
<dbReference type="PANTHER" id="PTHR35530">
    <property type="entry name" value="TAUTOMERASE-RELATED"/>
    <property type="match status" value="1"/>
</dbReference>
<evidence type="ECO:0000313" key="7">
    <source>
        <dbReference type="Proteomes" id="UP000217528"/>
    </source>
</evidence>
<dbReference type="RefSeq" id="WP_095608699.1">
    <property type="nucleotide sequence ID" value="NZ_LMVN01000019.1"/>
</dbReference>
<dbReference type="EMBL" id="LMVN01000019">
    <property type="protein sequence ID" value="PAV07329.1"/>
    <property type="molecule type" value="Genomic_DNA"/>
</dbReference>
<keyword evidence="7" id="KW-1185">Reference proteome</keyword>
<evidence type="ECO:0000256" key="2">
    <source>
        <dbReference type="ARBA" id="ARBA00023235"/>
    </source>
</evidence>
<evidence type="ECO:0000313" key="6">
    <source>
        <dbReference type="EMBL" id="PWL07901.1"/>
    </source>
</evidence>
<comment type="similarity">
    <text evidence="1">Belongs to the 4-oxalocrotonate tautomerase family.</text>
</comment>
<dbReference type="Proteomes" id="UP000246004">
    <property type="component" value="Unassembled WGS sequence"/>
</dbReference>
<organism evidence="5 7">
    <name type="scientific">Methanosphaera cuniculi</name>
    <dbReference type="NCBI Taxonomy" id="1077256"/>
    <lineage>
        <taxon>Archaea</taxon>
        <taxon>Methanobacteriati</taxon>
        <taxon>Methanobacteriota</taxon>
        <taxon>Methanomada group</taxon>
        <taxon>Methanobacteria</taxon>
        <taxon>Methanobacteriales</taxon>
        <taxon>Methanobacteriaceae</taxon>
        <taxon>Methanosphaera</taxon>
    </lineage>
</organism>
<reference evidence="5 7" key="2">
    <citation type="journal article" date="2017" name="BMC Genomics">
        <title>Genomic analysis of methanogenic archaea reveals a shift towards energy conservation.</title>
        <authorList>
            <person name="Gilmore S.P."/>
            <person name="Henske J.K."/>
            <person name="Sexton J.A."/>
            <person name="Solomon K.V."/>
            <person name="Seppala S."/>
            <person name="Yoo J.I."/>
            <person name="Huyett L.M."/>
            <person name="Pressman A."/>
            <person name="Cogan J.Z."/>
            <person name="Kivenson V."/>
            <person name="Peng X."/>
            <person name="Tan Y."/>
            <person name="Valentine D.L."/>
            <person name="O'Malley M.A."/>
        </authorList>
    </citation>
    <scope>NUCLEOTIDE SEQUENCE [LARGE SCALE GENOMIC DNA]</scope>
    <source>
        <strain evidence="5 7">1R-7</strain>
    </source>
</reference>
<protein>
    <submittedName>
        <fullName evidence="5">4-oxalocrotonate tautomerase</fullName>
    </submittedName>
</protein>
<proteinExistence type="inferred from homology"/>
<dbReference type="InterPro" id="IPR004370">
    <property type="entry name" value="4-OT-like_dom"/>
</dbReference>
<dbReference type="AlphaFoldDB" id="A0A2A2HD15"/>
<dbReference type="PANTHER" id="PTHR35530:SF1">
    <property type="entry name" value="2-HYDROXYMUCONATE TAUTOMERASE"/>
    <property type="match status" value="1"/>
</dbReference>
<dbReference type="OrthoDB" id="358896at2157"/>
<reference evidence="6 8" key="1">
    <citation type="submission" date="2016-04" db="EMBL/GenBank/DDBJ databases">
        <title>Genome sequence of Methanosphaera cuniculi DSM 4103.</title>
        <authorList>
            <person name="Poehlein A."/>
            <person name="Seedorf H."/>
            <person name="Daniel R."/>
        </authorList>
    </citation>
    <scope>NUCLEOTIDE SEQUENCE [LARGE SCALE GENOMIC DNA]</scope>
    <source>
        <strain evidence="6 8">DSM 4103</strain>
    </source>
</reference>
<dbReference type="Gene3D" id="3.30.429.10">
    <property type="entry name" value="Macrophage Migration Inhibitory Factor"/>
    <property type="match status" value="1"/>
</dbReference>
<evidence type="ECO:0000256" key="1">
    <source>
        <dbReference type="ARBA" id="ARBA00006723"/>
    </source>
</evidence>
<accession>A0A2A2HD15</accession>
<dbReference type="Pfam" id="PF01361">
    <property type="entry name" value="Tautomerase"/>
    <property type="match status" value="1"/>
</dbReference>
<gene>
    <name evidence="5" type="ORF">ASJ82_00330</name>
    <name evidence="6" type="ORF">MSCUN_11440</name>
</gene>
<dbReference type="NCBIfam" id="TIGR00013">
    <property type="entry name" value="taut"/>
    <property type="match status" value="1"/>
</dbReference>
<dbReference type="GO" id="GO:0016853">
    <property type="term" value="F:isomerase activity"/>
    <property type="evidence" value="ECO:0007669"/>
    <property type="project" value="UniProtKB-KW"/>
</dbReference>
<evidence type="ECO:0000259" key="4">
    <source>
        <dbReference type="Pfam" id="PF01361"/>
    </source>
</evidence>
<evidence type="ECO:0000313" key="8">
    <source>
        <dbReference type="Proteomes" id="UP000246004"/>
    </source>
</evidence>
<keyword evidence="2" id="KW-0413">Isomerase</keyword>
<name>A0A2A2HD15_9EURY</name>
<evidence type="ECO:0000313" key="5">
    <source>
        <dbReference type="EMBL" id="PAV07329.1"/>
    </source>
</evidence>
<dbReference type="InterPro" id="IPR014347">
    <property type="entry name" value="Tautomerase/MIF_sf"/>
</dbReference>
<dbReference type="SUPFAM" id="SSF55331">
    <property type="entry name" value="Tautomerase/MIF"/>
    <property type="match status" value="1"/>
</dbReference>
<feature type="domain" description="4-oxalocrotonate tautomerase-like" evidence="4">
    <location>
        <begin position="2"/>
        <end position="59"/>
    </location>
</feature>
<dbReference type="Proteomes" id="UP000217528">
    <property type="component" value="Unassembled WGS sequence"/>
</dbReference>
<dbReference type="EMBL" id="LWMS01000042">
    <property type="protein sequence ID" value="PWL07901.1"/>
    <property type="molecule type" value="Genomic_DNA"/>
</dbReference>
<evidence type="ECO:0000256" key="3">
    <source>
        <dbReference type="PIRSR" id="PIRSR618191-1"/>
    </source>
</evidence>
<feature type="active site" description="Proton acceptor; via imino nitrogen" evidence="3">
    <location>
        <position position="2"/>
    </location>
</feature>
<dbReference type="InterPro" id="IPR018191">
    <property type="entry name" value="4-OT"/>
</dbReference>
<dbReference type="NCBIfam" id="NF041920">
    <property type="entry name" value="DmpI"/>
    <property type="match status" value="1"/>
</dbReference>
<comment type="caution">
    <text evidence="5">The sequence shown here is derived from an EMBL/GenBank/DDBJ whole genome shotgun (WGS) entry which is preliminary data.</text>
</comment>